<feature type="signal peptide" evidence="1">
    <location>
        <begin position="1"/>
        <end position="25"/>
    </location>
</feature>
<accession>A0A2M4CBK9</accession>
<reference evidence="2" key="1">
    <citation type="submission" date="2018-01" db="EMBL/GenBank/DDBJ databases">
        <title>An insight into the sialome of Amazonian anophelines.</title>
        <authorList>
            <person name="Ribeiro J.M."/>
            <person name="Scarpassa V."/>
            <person name="Calvo E."/>
        </authorList>
    </citation>
    <scope>NUCLEOTIDE SEQUENCE</scope>
    <source>
        <tissue evidence="2">Salivary glands</tissue>
    </source>
</reference>
<dbReference type="EMBL" id="GGFJ01013498">
    <property type="protein sequence ID" value="MBW62639.1"/>
    <property type="molecule type" value="Transcribed_RNA"/>
</dbReference>
<organism evidence="2">
    <name type="scientific">Anopheles marajoara</name>
    <dbReference type="NCBI Taxonomy" id="58244"/>
    <lineage>
        <taxon>Eukaryota</taxon>
        <taxon>Metazoa</taxon>
        <taxon>Ecdysozoa</taxon>
        <taxon>Arthropoda</taxon>
        <taxon>Hexapoda</taxon>
        <taxon>Insecta</taxon>
        <taxon>Pterygota</taxon>
        <taxon>Neoptera</taxon>
        <taxon>Endopterygota</taxon>
        <taxon>Diptera</taxon>
        <taxon>Nematocera</taxon>
        <taxon>Culicoidea</taxon>
        <taxon>Culicidae</taxon>
        <taxon>Anophelinae</taxon>
        <taxon>Anopheles</taxon>
    </lineage>
</organism>
<feature type="chain" id="PRO_5014727522" evidence="1">
    <location>
        <begin position="26"/>
        <end position="81"/>
    </location>
</feature>
<protein>
    <submittedName>
        <fullName evidence="2">Putative secreted protein</fullName>
    </submittedName>
</protein>
<sequence>MNSAQGVLPLLLLLLLLHWHRRYRCCCYCCCCCCCSSCFCYCLPCLGNGVEHFYLPYVSARMLRVDHIRQVRLSRGMFWEI</sequence>
<dbReference type="AlphaFoldDB" id="A0A2M4CBK9"/>
<evidence type="ECO:0000313" key="2">
    <source>
        <dbReference type="EMBL" id="MBW62639.1"/>
    </source>
</evidence>
<evidence type="ECO:0000256" key="1">
    <source>
        <dbReference type="SAM" id="SignalP"/>
    </source>
</evidence>
<name>A0A2M4CBK9_9DIPT</name>
<keyword evidence="1" id="KW-0732">Signal</keyword>
<proteinExistence type="predicted"/>